<dbReference type="Gene3D" id="1.20.1080.10">
    <property type="entry name" value="Glycerol uptake facilitator protein"/>
    <property type="match status" value="1"/>
</dbReference>
<dbReference type="SUPFAM" id="SSF81338">
    <property type="entry name" value="Aquaporin-like"/>
    <property type="match status" value="1"/>
</dbReference>
<evidence type="ECO:0000256" key="4">
    <source>
        <dbReference type="ARBA" id="ARBA00022737"/>
    </source>
</evidence>
<name>A0A921V3A7_SORBI</name>
<reference evidence="9" key="1">
    <citation type="journal article" date="2019" name="BMC Genomics">
        <title>A new reference genome for Sorghum bicolor reveals high levels of sequence similarity between sweet and grain genotypes: implications for the genetics of sugar metabolism.</title>
        <authorList>
            <person name="Cooper E.A."/>
            <person name="Brenton Z.W."/>
            <person name="Flinn B.S."/>
            <person name="Jenkins J."/>
            <person name="Shu S."/>
            <person name="Flowers D."/>
            <person name="Luo F."/>
            <person name="Wang Y."/>
            <person name="Xia P."/>
            <person name="Barry K."/>
            <person name="Daum C."/>
            <person name="Lipzen A."/>
            <person name="Yoshinaga Y."/>
            <person name="Schmutz J."/>
            <person name="Saski C."/>
            <person name="Vermerris W."/>
            <person name="Kresovich S."/>
        </authorList>
    </citation>
    <scope>NUCLEOTIDE SEQUENCE</scope>
</reference>
<dbReference type="AlphaFoldDB" id="A0A921V3A7"/>
<evidence type="ECO:0000256" key="5">
    <source>
        <dbReference type="ARBA" id="ARBA00022989"/>
    </source>
</evidence>
<evidence type="ECO:0000256" key="3">
    <source>
        <dbReference type="ARBA" id="ARBA00022692"/>
    </source>
</evidence>
<comment type="subcellular location">
    <subcellularLocation>
        <location evidence="1">Membrane</location>
        <topology evidence="1">Multi-pass membrane protein</topology>
    </subcellularLocation>
</comment>
<feature type="transmembrane region" description="Helical" evidence="8">
    <location>
        <begin position="197"/>
        <end position="221"/>
    </location>
</feature>
<evidence type="ECO:0000256" key="6">
    <source>
        <dbReference type="ARBA" id="ARBA00023136"/>
    </source>
</evidence>
<evidence type="ECO:0000256" key="1">
    <source>
        <dbReference type="ARBA" id="ARBA00004141"/>
    </source>
</evidence>
<feature type="transmembrane region" description="Helical" evidence="8">
    <location>
        <begin position="111"/>
        <end position="138"/>
    </location>
</feature>
<sequence>MNMIRSVRRRFTVGHHMATATDPATLRRAAAELLATAIFVFAAEGATLSLGTYPAYTRCWRMHRHDKGGGVVGGLVVVALAHALALAAAVACAANTSGGHVNPAVTFGALLAGRICLVRSLVYWAAQLLGAVAAALVLRLATGGMHLPEYALAGCVSGWQAAVLEAAMAFGLMHAYFVTVMDHHTRRVRAGAGAGAVAAPLAVGLLAGANVLACGALEGAVMNPARAFGPAVVGSRRWGNHWVYWVGPMVGAGLSGVLYEHLVAGGEEAEPAPSCGGRRRE</sequence>
<comment type="caution">
    <text evidence="9">The sequence shown here is derived from an EMBL/GenBank/DDBJ whole genome shotgun (WGS) entry which is preliminary data.</text>
</comment>
<dbReference type="InterPro" id="IPR023271">
    <property type="entry name" value="Aquaporin-like"/>
</dbReference>
<keyword evidence="4" id="KW-0677">Repeat</keyword>
<evidence type="ECO:0000313" key="10">
    <source>
        <dbReference type="Proteomes" id="UP000807115"/>
    </source>
</evidence>
<dbReference type="PANTHER" id="PTHR45665:SF18">
    <property type="entry name" value="AQUAPORIN TIP3.1"/>
    <property type="match status" value="1"/>
</dbReference>
<protein>
    <submittedName>
        <fullName evidence="9">Uncharacterized protein</fullName>
    </submittedName>
</protein>
<keyword evidence="6 8" id="KW-0472">Membrane</keyword>
<dbReference type="GO" id="GO:0015267">
    <property type="term" value="F:channel activity"/>
    <property type="evidence" value="ECO:0007669"/>
    <property type="project" value="InterPro"/>
</dbReference>
<dbReference type="Proteomes" id="UP000807115">
    <property type="component" value="Chromosome 1"/>
</dbReference>
<dbReference type="PROSITE" id="PS00221">
    <property type="entry name" value="MIP"/>
    <property type="match status" value="1"/>
</dbReference>
<gene>
    <name evidence="9" type="ORF">BDA96_01G572700</name>
</gene>
<dbReference type="InterPro" id="IPR000425">
    <property type="entry name" value="MIP"/>
</dbReference>
<keyword evidence="3 7" id="KW-0812">Transmembrane</keyword>
<organism evidence="9 10">
    <name type="scientific">Sorghum bicolor</name>
    <name type="common">Sorghum</name>
    <name type="synonym">Sorghum vulgare</name>
    <dbReference type="NCBI Taxonomy" id="4558"/>
    <lineage>
        <taxon>Eukaryota</taxon>
        <taxon>Viridiplantae</taxon>
        <taxon>Streptophyta</taxon>
        <taxon>Embryophyta</taxon>
        <taxon>Tracheophyta</taxon>
        <taxon>Spermatophyta</taxon>
        <taxon>Magnoliopsida</taxon>
        <taxon>Liliopsida</taxon>
        <taxon>Poales</taxon>
        <taxon>Poaceae</taxon>
        <taxon>PACMAD clade</taxon>
        <taxon>Panicoideae</taxon>
        <taxon>Andropogonodae</taxon>
        <taxon>Andropogoneae</taxon>
        <taxon>Sorghinae</taxon>
        <taxon>Sorghum</taxon>
    </lineage>
</organism>
<dbReference type="PANTHER" id="PTHR45665">
    <property type="entry name" value="AQUAPORIN-8"/>
    <property type="match status" value="1"/>
</dbReference>
<evidence type="ECO:0000313" key="9">
    <source>
        <dbReference type="EMBL" id="KAG0553183.1"/>
    </source>
</evidence>
<evidence type="ECO:0000256" key="8">
    <source>
        <dbReference type="SAM" id="Phobius"/>
    </source>
</evidence>
<feature type="transmembrane region" description="Helical" evidence="8">
    <location>
        <begin position="150"/>
        <end position="177"/>
    </location>
</feature>
<dbReference type="Pfam" id="PF00230">
    <property type="entry name" value="MIP"/>
    <property type="match status" value="1"/>
</dbReference>
<feature type="transmembrane region" description="Helical" evidence="8">
    <location>
        <begin position="71"/>
        <end position="91"/>
    </location>
</feature>
<accession>A0A921V3A7</accession>
<evidence type="ECO:0000256" key="7">
    <source>
        <dbReference type="RuleBase" id="RU000477"/>
    </source>
</evidence>
<dbReference type="GO" id="GO:0016020">
    <property type="term" value="C:membrane"/>
    <property type="evidence" value="ECO:0007669"/>
    <property type="project" value="UniProtKB-SubCell"/>
</dbReference>
<keyword evidence="2 7" id="KW-0813">Transport</keyword>
<dbReference type="InterPro" id="IPR022357">
    <property type="entry name" value="MIP_CS"/>
</dbReference>
<keyword evidence="5 8" id="KW-1133">Transmembrane helix</keyword>
<dbReference type="InterPro" id="IPR034294">
    <property type="entry name" value="Aquaporin_transptr"/>
</dbReference>
<comment type="similarity">
    <text evidence="7">Belongs to the MIP/aquaporin (TC 1.A.8) family.</text>
</comment>
<dbReference type="PRINTS" id="PR00783">
    <property type="entry name" value="MINTRINSICP"/>
</dbReference>
<evidence type="ECO:0000256" key="2">
    <source>
        <dbReference type="ARBA" id="ARBA00022448"/>
    </source>
</evidence>
<proteinExistence type="inferred from homology"/>
<reference evidence="9" key="2">
    <citation type="submission" date="2020-10" db="EMBL/GenBank/DDBJ databases">
        <authorList>
            <person name="Cooper E.A."/>
            <person name="Brenton Z.W."/>
            <person name="Flinn B.S."/>
            <person name="Jenkins J."/>
            <person name="Shu S."/>
            <person name="Flowers D."/>
            <person name="Luo F."/>
            <person name="Wang Y."/>
            <person name="Xia P."/>
            <person name="Barry K."/>
            <person name="Daum C."/>
            <person name="Lipzen A."/>
            <person name="Yoshinaga Y."/>
            <person name="Schmutz J."/>
            <person name="Saski C."/>
            <person name="Vermerris W."/>
            <person name="Kresovich S."/>
        </authorList>
    </citation>
    <scope>NUCLEOTIDE SEQUENCE</scope>
</reference>
<dbReference type="EMBL" id="CM027680">
    <property type="protein sequence ID" value="KAG0553183.1"/>
    <property type="molecule type" value="Genomic_DNA"/>
</dbReference>